<name>A0A848GJA9_9BACT</name>
<evidence type="ECO:0000313" key="2">
    <source>
        <dbReference type="EMBL" id="NML38685.1"/>
    </source>
</evidence>
<keyword evidence="3" id="KW-1185">Reference proteome</keyword>
<feature type="domain" description="Novel STAND NTPase 3" evidence="1">
    <location>
        <begin position="255"/>
        <end position="374"/>
    </location>
</feature>
<dbReference type="EMBL" id="JABBGC010000001">
    <property type="protein sequence ID" value="NML38685.1"/>
    <property type="molecule type" value="Genomic_DNA"/>
</dbReference>
<reference evidence="2 3" key="1">
    <citation type="submission" date="2020-04" db="EMBL/GenBank/DDBJ databases">
        <title>Chitinophaga sp. G-6-1-13 sp. nov., isolated from soil.</title>
        <authorList>
            <person name="Dahal R.H."/>
            <person name="Chaudhary D.K."/>
        </authorList>
    </citation>
    <scope>NUCLEOTIDE SEQUENCE [LARGE SCALE GENOMIC DNA]</scope>
    <source>
        <strain evidence="2 3">G-6-1-13</strain>
    </source>
</reference>
<dbReference type="InterPro" id="IPR049050">
    <property type="entry name" value="nSTAND3"/>
</dbReference>
<evidence type="ECO:0000313" key="3">
    <source>
        <dbReference type="Proteomes" id="UP000583266"/>
    </source>
</evidence>
<protein>
    <recommendedName>
        <fullName evidence="1">Novel STAND NTPase 3 domain-containing protein</fullName>
    </recommendedName>
</protein>
<dbReference type="SUPFAM" id="SSF48371">
    <property type="entry name" value="ARM repeat"/>
    <property type="match status" value="1"/>
</dbReference>
<gene>
    <name evidence="2" type="ORF">HHL17_15865</name>
</gene>
<organism evidence="2 3">
    <name type="scientific">Chitinophaga fulva</name>
    <dbReference type="NCBI Taxonomy" id="2728842"/>
    <lineage>
        <taxon>Bacteria</taxon>
        <taxon>Pseudomonadati</taxon>
        <taxon>Bacteroidota</taxon>
        <taxon>Chitinophagia</taxon>
        <taxon>Chitinophagales</taxon>
        <taxon>Chitinophagaceae</taxon>
        <taxon>Chitinophaga</taxon>
    </lineage>
</organism>
<dbReference type="InterPro" id="IPR016024">
    <property type="entry name" value="ARM-type_fold"/>
</dbReference>
<evidence type="ECO:0000259" key="1">
    <source>
        <dbReference type="Pfam" id="PF20720"/>
    </source>
</evidence>
<accession>A0A848GJA9</accession>
<dbReference type="RefSeq" id="WP_169225661.1">
    <property type="nucleotide sequence ID" value="NZ_JABBGC010000001.1"/>
</dbReference>
<dbReference type="Pfam" id="PF20720">
    <property type="entry name" value="nSTAND3"/>
    <property type="match status" value="1"/>
</dbReference>
<dbReference type="Proteomes" id="UP000583266">
    <property type="component" value="Unassembled WGS sequence"/>
</dbReference>
<proteinExistence type="predicted"/>
<comment type="caution">
    <text evidence="2">The sequence shown here is derived from an EMBL/GenBank/DDBJ whole genome shotgun (WGS) entry which is preliminary data.</text>
</comment>
<sequence>MPATVDGQKGYDYQYIVTTFFALQLIDNVSSGWTEAVGREDAFFQLQVSDTLIPVELQVKRRKARLDLHDLAEMLCHFEEQSTTSCLITRMINDPQLRAYFVINTTVTDDVGKLSILSDKDSFEHIQFKPTQTILRQLASKLGSVQDKRKVLAPARNQTCQQLSALFSADIDQLKNLMARCFIIEGMTEPDLLHRVDLLLANQHKIASSSRPIIADQLIKLINRSKGGADSFIPAFKNILRRPQIHLPFLPSSYIPRPDETRLKQLLQSDSYLLLTGPSLCGKSDTAKSICWSLLLSSEMTSGYSHSIDAAESFLLSSGNEERLYLLDDPFGHLPETPVTNQLLKLQKLIKNLPQHTRRYLIVTSNERVLRTASGPMLSWNDLTVTDRSFLQQIWMKMVDGSGKINSVLSETVTNLLKQEPTGTLLQPGHLDHLARNAAEVRLSDPIAVRTYAYIDAERIMLEIPSKLKKDFAMLSCLADTITGCSVEEIAFVSDDTAEEQPGLLPEYGNIPPEIKWKNDTAPFPSFKLTYKLSPTLQNTLDNFEDRGYITREDEHYRFRHPIYLQAARQCLVPCPDPGHQEIRRMLIRCLSTVNYNVATHAINAISWVLQQAASQRQSSYLRHLLEVAETGLRSIFPSIQDQSFYILLSYYDQLNTELRKTIRKRIEDPGNNTHAMKWHGGIPYFPVRKGSLIWRMKDWKTIPETDANRIRQKLAKGVSVSPQQAWQYLDYMENKARHTKSRVTADIASLQKALLFNESFIKESAAYLLAASASDSNIALLEMLFFEDSPEVLFHVVKGAWRAYPYFSLPANKTKVSQWIIEAFSKKWIPLRSLDFITQFDIGYSHNSFDWENEIEEEVCSDMWDVWAKVMPVILPQLPINVRYHSPRFAVTLKTAIEKLPPLDNLKITQSWLRWIKRFPDQYEGREEVFEDLMIFFCSFMLQLSFNERLTIIDSLTSSKVPFFRGVAFRYLLPQWENLTPAEQDLLCHKVKTEIKAIQAIALTGYSNPNIQIAICGHPLDKENIAEILSIISESFLLHCLTIIYIESNYYHLDYTDYRFWNNVLHHYINDTKTPAHQLAIYQLAKTFVLEGDNRPRLKWPNILQTIIEIYTNSPDEIKNWTAAAILYFSEWSSSHHAVVKLSDFFTALNPANKDSFVANIMNYIQLFSEIEILSNMSEELNEAMAKYLQEDIYVLTELPKKKTDIIQTADTCLTYFEKGVIRTQYAFERFQTWLEKHRHSFPATYFERFLTTQATFSSTRKSLREQLFNEIHQPFESYMLP</sequence>